<evidence type="ECO:0000313" key="2">
    <source>
        <dbReference type="EMBL" id="MFC7141427.1"/>
    </source>
</evidence>
<accession>A0ABD5Y2D4</accession>
<proteinExistence type="predicted"/>
<protein>
    <submittedName>
        <fullName evidence="2">Uncharacterized protein</fullName>
    </submittedName>
</protein>
<feature type="compositionally biased region" description="Low complexity" evidence="1">
    <location>
        <begin position="227"/>
        <end position="244"/>
    </location>
</feature>
<comment type="caution">
    <text evidence="2">The sequence shown here is derived from an EMBL/GenBank/DDBJ whole genome shotgun (WGS) entry which is preliminary data.</text>
</comment>
<feature type="region of interest" description="Disordered" evidence="1">
    <location>
        <begin position="1"/>
        <end position="43"/>
    </location>
</feature>
<sequence>MGTATASTEAVDRIIEDWPSKTPGQQQHPKETAEKMRAKYGEPDEATAERLVWHDNGPWKRTEVYREGTKHRFPIPHIDHLYQYVDYQVPTEKYDDLARFDGSVHAHRTEGELVATCHKEEANVLAINLAHDVITERKAVEEAREAYATINAKLMAGGSPPATQGFLFSLPEGDQRDPDVTVVTDRLGRNRGKLALVALAAIGVLLAAARRRRRGGDRSTGDRAARPSRTGSRSGGSARTRPKR</sequence>
<feature type="compositionally biased region" description="Basic and acidic residues" evidence="1">
    <location>
        <begin position="28"/>
        <end position="43"/>
    </location>
</feature>
<dbReference type="RefSeq" id="WP_274322511.1">
    <property type="nucleotide sequence ID" value="NZ_CP118158.1"/>
</dbReference>
<feature type="region of interest" description="Disordered" evidence="1">
    <location>
        <begin position="210"/>
        <end position="244"/>
    </location>
</feature>
<organism evidence="2 3">
    <name type="scientific">Halosimplex aquaticum</name>
    <dbReference type="NCBI Taxonomy" id="3026162"/>
    <lineage>
        <taxon>Archaea</taxon>
        <taxon>Methanobacteriati</taxon>
        <taxon>Methanobacteriota</taxon>
        <taxon>Stenosarchaea group</taxon>
        <taxon>Halobacteria</taxon>
        <taxon>Halobacteriales</taxon>
        <taxon>Haloarculaceae</taxon>
        <taxon>Halosimplex</taxon>
    </lineage>
</organism>
<dbReference type="AlphaFoldDB" id="A0ABD5Y2D4"/>
<keyword evidence="3" id="KW-1185">Reference proteome</keyword>
<name>A0ABD5Y2D4_9EURY</name>
<dbReference type="GeneID" id="78821740"/>
<gene>
    <name evidence="2" type="ORF">ACFQMA_16505</name>
</gene>
<evidence type="ECO:0000313" key="3">
    <source>
        <dbReference type="Proteomes" id="UP001596432"/>
    </source>
</evidence>
<feature type="compositionally biased region" description="Basic and acidic residues" evidence="1">
    <location>
        <begin position="216"/>
        <end position="225"/>
    </location>
</feature>
<dbReference type="EMBL" id="JBHTAS010000001">
    <property type="protein sequence ID" value="MFC7141427.1"/>
    <property type="molecule type" value="Genomic_DNA"/>
</dbReference>
<feature type="compositionally biased region" description="Basic and acidic residues" evidence="1">
    <location>
        <begin position="10"/>
        <end position="19"/>
    </location>
</feature>
<dbReference type="Proteomes" id="UP001596432">
    <property type="component" value="Unassembled WGS sequence"/>
</dbReference>
<reference evidence="2 3" key="1">
    <citation type="journal article" date="2019" name="Int. J. Syst. Evol. Microbiol.">
        <title>The Global Catalogue of Microorganisms (GCM) 10K type strain sequencing project: providing services to taxonomists for standard genome sequencing and annotation.</title>
        <authorList>
            <consortium name="The Broad Institute Genomics Platform"/>
            <consortium name="The Broad Institute Genome Sequencing Center for Infectious Disease"/>
            <person name="Wu L."/>
            <person name="Ma J."/>
        </authorList>
    </citation>
    <scope>NUCLEOTIDE SEQUENCE [LARGE SCALE GENOMIC DNA]</scope>
    <source>
        <strain evidence="2 3">XZYJT29</strain>
    </source>
</reference>
<evidence type="ECO:0000256" key="1">
    <source>
        <dbReference type="SAM" id="MobiDB-lite"/>
    </source>
</evidence>